<name>A0A653BKG2_CALMS</name>
<dbReference type="Proteomes" id="UP000410492">
    <property type="component" value="Unassembled WGS sequence"/>
</dbReference>
<proteinExistence type="predicted"/>
<sequence>MYLWGDKHLCNWRVIYMVVPRAGTVKTTSASSATWRNRKMARSLCAPNRRCTAACAGCRPSLAFR</sequence>
<accession>A0A653BKG2</accession>
<evidence type="ECO:0000313" key="2">
    <source>
        <dbReference type="Proteomes" id="UP000410492"/>
    </source>
</evidence>
<dbReference type="EMBL" id="CAACVG010002148">
    <property type="protein sequence ID" value="VEN36097.1"/>
    <property type="molecule type" value="Genomic_DNA"/>
</dbReference>
<organism evidence="1 2">
    <name type="scientific">Callosobruchus maculatus</name>
    <name type="common">Southern cowpea weevil</name>
    <name type="synonym">Pulse bruchid</name>
    <dbReference type="NCBI Taxonomy" id="64391"/>
    <lineage>
        <taxon>Eukaryota</taxon>
        <taxon>Metazoa</taxon>
        <taxon>Ecdysozoa</taxon>
        <taxon>Arthropoda</taxon>
        <taxon>Hexapoda</taxon>
        <taxon>Insecta</taxon>
        <taxon>Pterygota</taxon>
        <taxon>Neoptera</taxon>
        <taxon>Endopterygota</taxon>
        <taxon>Coleoptera</taxon>
        <taxon>Polyphaga</taxon>
        <taxon>Cucujiformia</taxon>
        <taxon>Chrysomeloidea</taxon>
        <taxon>Chrysomelidae</taxon>
        <taxon>Bruchinae</taxon>
        <taxon>Bruchini</taxon>
        <taxon>Callosobruchus</taxon>
    </lineage>
</organism>
<protein>
    <submittedName>
        <fullName evidence="1">Uncharacterized protein</fullName>
    </submittedName>
</protein>
<keyword evidence="2" id="KW-1185">Reference proteome</keyword>
<gene>
    <name evidence="1" type="ORF">CALMAC_LOCUS1813</name>
</gene>
<evidence type="ECO:0000313" key="1">
    <source>
        <dbReference type="EMBL" id="VEN36097.1"/>
    </source>
</evidence>
<dbReference type="AlphaFoldDB" id="A0A653BKG2"/>
<reference evidence="1 2" key="1">
    <citation type="submission" date="2019-01" db="EMBL/GenBank/DDBJ databases">
        <authorList>
            <person name="Sayadi A."/>
        </authorList>
    </citation>
    <scope>NUCLEOTIDE SEQUENCE [LARGE SCALE GENOMIC DNA]</scope>
</reference>